<feature type="region of interest" description="Disordered" evidence="1">
    <location>
        <begin position="29"/>
        <end position="59"/>
    </location>
</feature>
<proteinExistence type="predicted"/>
<dbReference type="EMBL" id="LR798353">
    <property type="protein sequence ID" value="CAB5225849.1"/>
    <property type="molecule type" value="Genomic_DNA"/>
</dbReference>
<accession>A0A6J7X4S8</accession>
<organism evidence="2">
    <name type="scientific">uncultured Caudovirales phage</name>
    <dbReference type="NCBI Taxonomy" id="2100421"/>
    <lineage>
        <taxon>Viruses</taxon>
        <taxon>Duplodnaviria</taxon>
        <taxon>Heunggongvirae</taxon>
        <taxon>Uroviricota</taxon>
        <taxon>Caudoviricetes</taxon>
        <taxon>Peduoviridae</taxon>
        <taxon>Maltschvirus</taxon>
        <taxon>Maltschvirus maltsch</taxon>
    </lineage>
</organism>
<sequence length="59" mass="6838">MYGQLPSYVQANATTYDIKVMDVMLSWEQKQQDERDGKLPTPKLSQEQMKSMIESVRGK</sequence>
<gene>
    <name evidence="2" type="ORF">UFOVP758_25</name>
</gene>
<evidence type="ECO:0000256" key="1">
    <source>
        <dbReference type="SAM" id="MobiDB-lite"/>
    </source>
</evidence>
<protein>
    <submittedName>
        <fullName evidence="2">Uncharacterized protein</fullName>
    </submittedName>
</protein>
<reference evidence="2" key="1">
    <citation type="submission" date="2020-05" db="EMBL/GenBank/DDBJ databases">
        <authorList>
            <person name="Chiriac C."/>
            <person name="Salcher M."/>
            <person name="Ghai R."/>
            <person name="Kavagutti S V."/>
        </authorList>
    </citation>
    <scope>NUCLEOTIDE SEQUENCE</scope>
</reference>
<evidence type="ECO:0000313" key="2">
    <source>
        <dbReference type="EMBL" id="CAB5225849.1"/>
    </source>
</evidence>
<name>A0A6J7X4S8_9CAUD</name>